<sequence length="84" mass="9789">MRPLLPLLVHRSLVHVALLVLAPTALLHVAKRFLMKRRRMKKKSPSTTQIRRLRANGRRVRVSHPDTRAVGRTLWVIELIKQTK</sequence>
<dbReference type="Proteomes" id="UP000275267">
    <property type="component" value="Unassembled WGS sequence"/>
</dbReference>
<organism evidence="2 3">
    <name type="scientific">Panicum miliaceum</name>
    <name type="common">Proso millet</name>
    <name type="synonym">Broomcorn millet</name>
    <dbReference type="NCBI Taxonomy" id="4540"/>
    <lineage>
        <taxon>Eukaryota</taxon>
        <taxon>Viridiplantae</taxon>
        <taxon>Streptophyta</taxon>
        <taxon>Embryophyta</taxon>
        <taxon>Tracheophyta</taxon>
        <taxon>Spermatophyta</taxon>
        <taxon>Magnoliopsida</taxon>
        <taxon>Liliopsida</taxon>
        <taxon>Poales</taxon>
        <taxon>Poaceae</taxon>
        <taxon>PACMAD clade</taxon>
        <taxon>Panicoideae</taxon>
        <taxon>Panicodae</taxon>
        <taxon>Paniceae</taxon>
        <taxon>Panicinae</taxon>
        <taxon>Panicum</taxon>
        <taxon>Panicum sect. Panicum</taxon>
    </lineage>
</organism>
<comment type="caution">
    <text evidence="2">The sequence shown here is derived from an EMBL/GenBank/DDBJ whole genome shotgun (WGS) entry which is preliminary data.</text>
</comment>
<proteinExistence type="predicted"/>
<keyword evidence="1" id="KW-1133">Transmembrane helix</keyword>
<evidence type="ECO:0000313" key="3">
    <source>
        <dbReference type="Proteomes" id="UP000275267"/>
    </source>
</evidence>
<keyword evidence="3" id="KW-1185">Reference proteome</keyword>
<dbReference type="EMBL" id="PQIB02000007">
    <property type="protein sequence ID" value="RLN07574.1"/>
    <property type="molecule type" value="Genomic_DNA"/>
</dbReference>
<keyword evidence="1" id="KW-0812">Transmembrane</keyword>
<protein>
    <submittedName>
        <fullName evidence="2">Uncharacterized protein</fullName>
    </submittedName>
</protein>
<dbReference type="AlphaFoldDB" id="A0A3L6RQG5"/>
<evidence type="ECO:0000313" key="2">
    <source>
        <dbReference type="EMBL" id="RLN07574.1"/>
    </source>
</evidence>
<keyword evidence="1" id="KW-0472">Membrane</keyword>
<reference evidence="3" key="1">
    <citation type="journal article" date="2019" name="Nat. Commun.">
        <title>The genome of broomcorn millet.</title>
        <authorList>
            <person name="Zou C."/>
            <person name="Miki D."/>
            <person name="Li D."/>
            <person name="Tang Q."/>
            <person name="Xiao L."/>
            <person name="Rajput S."/>
            <person name="Deng P."/>
            <person name="Jia W."/>
            <person name="Huang R."/>
            <person name="Zhang M."/>
            <person name="Sun Y."/>
            <person name="Hu J."/>
            <person name="Fu X."/>
            <person name="Schnable P.S."/>
            <person name="Li F."/>
            <person name="Zhang H."/>
            <person name="Feng B."/>
            <person name="Zhu X."/>
            <person name="Liu R."/>
            <person name="Schnable J.C."/>
            <person name="Zhu J.-K."/>
            <person name="Zhang H."/>
        </authorList>
    </citation>
    <scope>NUCLEOTIDE SEQUENCE [LARGE SCALE GENOMIC DNA]</scope>
</reference>
<gene>
    <name evidence="2" type="ORF">C2845_PM11G06550</name>
</gene>
<feature type="transmembrane region" description="Helical" evidence="1">
    <location>
        <begin position="12"/>
        <end position="34"/>
    </location>
</feature>
<accession>A0A3L6RQG5</accession>
<evidence type="ECO:0000256" key="1">
    <source>
        <dbReference type="SAM" id="Phobius"/>
    </source>
</evidence>
<name>A0A3L6RQG5_PANMI</name>